<dbReference type="AlphaFoldDB" id="A0AB33BNW7"/>
<reference evidence="1 2" key="1">
    <citation type="journal article" date="2018" name="Harmful Algae">
        <title>The highly heterogeneous methylated genomes and diverse restriction-modification systems of bloom-forming Microcystis.</title>
        <authorList>
            <person name="Zhao L."/>
            <person name="Song Y."/>
            <person name="Li L."/>
            <person name="Gan N."/>
            <person name="Brand J.J."/>
            <person name="Song L."/>
        </authorList>
    </citation>
    <scope>NUCLEOTIDE SEQUENCE [LARGE SCALE GENOMIC DNA]</scope>
    <source>
        <strain evidence="1 2">PCC 7806SL</strain>
    </source>
</reference>
<organism evidence="1 2">
    <name type="scientific">Microcystis aeruginosa PCC 7806SL</name>
    <dbReference type="NCBI Taxonomy" id="1903187"/>
    <lineage>
        <taxon>Bacteria</taxon>
        <taxon>Bacillati</taxon>
        <taxon>Cyanobacteriota</taxon>
        <taxon>Cyanophyceae</taxon>
        <taxon>Oscillatoriophycideae</taxon>
        <taxon>Chroococcales</taxon>
        <taxon>Microcystaceae</taxon>
        <taxon>Microcystis</taxon>
    </lineage>
</organism>
<evidence type="ECO:0000313" key="1">
    <source>
        <dbReference type="EMBL" id="ARI81912.1"/>
    </source>
</evidence>
<keyword evidence="2" id="KW-1185">Reference proteome</keyword>
<evidence type="ECO:0000313" key="2">
    <source>
        <dbReference type="Proteomes" id="UP000192439"/>
    </source>
</evidence>
<name>A0AB33BNW7_MICA7</name>
<accession>A0AB33BNW7</accession>
<sequence>MTVLNKLKIKFTYISNPEFLRILARSLDNFIPLQSSQTSHH</sequence>
<dbReference type="Proteomes" id="UP000192439">
    <property type="component" value="Chromosome"/>
</dbReference>
<gene>
    <name evidence="1" type="ORF">BH695_2633</name>
</gene>
<protein>
    <submittedName>
        <fullName evidence="1">Uncharacterized protein</fullName>
    </submittedName>
</protein>
<dbReference type="EMBL" id="CP020771">
    <property type="protein sequence ID" value="ARI81912.1"/>
    <property type="molecule type" value="Genomic_DNA"/>
</dbReference>
<proteinExistence type="predicted"/>